<dbReference type="NCBIfam" id="NF000670">
    <property type="entry name" value="PRK00033.1-3"/>
    <property type="match status" value="1"/>
</dbReference>
<dbReference type="Gene3D" id="3.30.1390.10">
    <property type="match status" value="1"/>
</dbReference>
<dbReference type="SUPFAM" id="SSF54736">
    <property type="entry name" value="ClpS-like"/>
    <property type="match status" value="1"/>
</dbReference>
<comment type="function">
    <text evidence="1">Involved in the modulation of the specificity of the ClpAP-mediated ATP-dependent protein degradation.</text>
</comment>
<reference evidence="3 4" key="1">
    <citation type="submission" date="2017-08" db="EMBL/GenBank/DDBJ databases">
        <title>Complete genome of Colwellia sp. NB097-1, a psychrophile bacterium ioslated from Bering Sea.</title>
        <authorList>
            <person name="Chen X."/>
        </authorList>
    </citation>
    <scope>NUCLEOTIDE SEQUENCE [LARGE SCALE GENOMIC DNA]</scope>
    <source>
        <strain evidence="3 4">NB097-1</strain>
    </source>
</reference>
<organism evidence="3 4">
    <name type="scientific">Cognaticolwellia beringensis</name>
    <dbReference type="NCBI Taxonomy" id="1967665"/>
    <lineage>
        <taxon>Bacteria</taxon>
        <taxon>Pseudomonadati</taxon>
        <taxon>Pseudomonadota</taxon>
        <taxon>Gammaproteobacteria</taxon>
        <taxon>Alteromonadales</taxon>
        <taxon>Colwelliaceae</taxon>
        <taxon>Cognaticolwellia</taxon>
    </lineage>
</organism>
<gene>
    <name evidence="1" type="primary">clpS</name>
    <name evidence="3" type="ORF">B5D82_18140</name>
</gene>
<dbReference type="Pfam" id="PF02617">
    <property type="entry name" value="ClpS"/>
    <property type="match status" value="1"/>
</dbReference>
<protein>
    <recommendedName>
        <fullName evidence="1">ATP-dependent Clp protease adapter protein ClpS</fullName>
    </recommendedName>
</protein>
<dbReference type="RefSeq" id="WP_081153665.1">
    <property type="nucleotide sequence ID" value="NZ_CP020465.1"/>
</dbReference>
<keyword evidence="3" id="KW-0378">Hydrolase</keyword>
<feature type="domain" description="Adaptor protein ClpS core" evidence="2">
    <location>
        <begin position="23"/>
        <end position="102"/>
    </location>
</feature>
<evidence type="ECO:0000313" key="4">
    <source>
        <dbReference type="Proteomes" id="UP000202259"/>
    </source>
</evidence>
<dbReference type="GO" id="GO:0008233">
    <property type="term" value="F:peptidase activity"/>
    <property type="evidence" value="ECO:0007669"/>
    <property type="project" value="UniProtKB-KW"/>
</dbReference>
<dbReference type="AlphaFoldDB" id="A0A222GCX9"/>
<dbReference type="FunFam" id="3.30.1390.10:FF:000002">
    <property type="entry name" value="ATP-dependent Clp protease adapter protein ClpS"/>
    <property type="match status" value="1"/>
</dbReference>
<dbReference type="KEGG" id="cber:B5D82_18140"/>
<comment type="subunit">
    <text evidence="1">Binds to the N-terminal domain of the chaperone ClpA.</text>
</comment>
<dbReference type="EMBL" id="CP020465">
    <property type="protein sequence ID" value="ASP49523.1"/>
    <property type="molecule type" value="Genomic_DNA"/>
</dbReference>
<proteinExistence type="inferred from homology"/>
<dbReference type="HAMAP" id="MF_00302">
    <property type="entry name" value="ClpS"/>
    <property type="match status" value="1"/>
</dbReference>
<dbReference type="Proteomes" id="UP000202259">
    <property type="component" value="Chromosome"/>
</dbReference>
<evidence type="ECO:0000256" key="1">
    <source>
        <dbReference type="HAMAP-Rule" id="MF_00302"/>
    </source>
</evidence>
<evidence type="ECO:0000313" key="3">
    <source>
        <dbReference type="EMBL" id="ASP49523.1"/>
    </source>
</evidence>
<comment type="similarity">
    <text evidence="1">Belongs to the ClpS family.</text>
</comment>
<sequence length="106" mass="12160">MSKWKELIDDQTVLDDEVIEKFEKPPMYNVVLLNDDYTPMDFVIDVLCKFFNMNAEQATDIMLAIHYKGKGRCGTFTAEVAETKVDQVLSYATSNEHPLKCTMEKA</sequence>
<dbReference type="InterPro" id="IPR014719">
    <property type="entry name" value="Ribosomal_bL12_C/ClpS-like"/>
</dbReference>
<dbReference type="NCBIfam" id="NF000672">
    <property type="entry name" value="PRK00033.1-5"/>
    <property type="match status" value="1"/>
</dbReference>
<accession>A0A222GCX9</accession>
<dbReference type="InterPro" id="IPR022935">
    <property type="entry name" value="ClpS"/>
</dbReference>
<dbReference type="PANTHER" id="PTHR33473">
    <property type="entry name" value="ATP-DEPENDENT CLP PROTEASE ADAPTER PROTEIN CLPS1, CHLOROPLASTIC"/>
    <property type="match status" value="1"/>
</dbReference>
<keyword evidence="3" id="KW-0645">Protease</keyword>
<dbReference type="GO" id="GO:0006508">
    <property type="term" value="P:proteolysis"/>
    <property type="evidence" value="ECO:0007669"/>
    <property type="project" value="UniProtKB-UniRule"/>
</dbReference>
<keyword evidence="4" id="KW-1185">Reference proteome</keyword>
<dbReference type="InterPro" id="IPR003769">
    <property type="entry name" value="ClpS_core"/>
</dbReference>
<dbReference type="PANTHER" id="PTHR33473:SF19">
    <property type="entry name" value="ATP-DEPENDENT CLP PROTEASE ADAPTER PROTEIN CLPS"/>
    <property type="match status" value="1"/>
</dbReference>
<name>A0A222GCX9_9GAMM</name>
<dbReference type="OrthoDB" id="9796121at2"/>
<evidence type="ECO:0000259" key="2">
    <source>
        <dbReference type="Pfam" id="PF02617"/>
    </source>
</evidence>
<dbReference type="GO" id="GO:0030163">
    <property type="term" value="P:protein catabolic process"/>
    <property type="evidence" value="ECO:0007669"/>
    <property type="project" value="InterPro"/>
</dbReference>